<gene>
    <name evidence="1" type="ORF">RRG08_062373</name>
</gene>
<name>A0AAE1CYD2_9GAST</name>
<accession>A0AAE1CYD2</accession>
<evidence type="ECO:0000313" key="1">
    <source>
        <dbReference type="EMBL" id="KAK3744725.1"/>
    </source>
</evidence>
<keyword evidence="2" id="KW-1185">Reference proteome</keyword>
<protein>
    <submittedName>
        <fullName evidence="1">Uncharacterized protein</fullName>
    </submittedName>
</protein>
<comment type="caution">
    <text evidence="1">The sequence shown here is derived from an EMBL/GenBank/DDBJ whole genome shotgun (WGS) entry which is preliminary data.</text>
</comment>
<organism evidence="1 2">
    <name type="scientific">Elysia crispata</name>
    <name type="common">lettuce slug</name>
    <dbReference type="NCBI Taxonomy" id="231223"/>
    <lineage>
        <taxon>Eukaryota</taxon>
        <taxon>Metazoa</taxon>
        <taxon>Spiralia</taxon>
        <taxon>Lophotrochozoa</taxon>
        <taxon>Mollusca</taxon>
        <taxon>Gastropoda</taxon>
        <taxon>Heterobranchia</taxon>
        <taxon>Euthyneura</taxon>
        <taxon>Panpulmonata</taxon>
        <taxon>Sacoglossa</taxon>
        <taxon>Placobranchoidea</taxon>
        <taxon>Plakobranchidae</taxon>
        <taxon>Elysia</taxon>
    </lineage>
</organism>
<proteinExistence type="predicted"/>
<dbReference type="AlphaFoldDB" id="A0AAE1CYD2"/>
<dbReference type="EMBL" id="JAWDGP010006253">
    <property type="protein sequence ID" value="KAK3744725.1"/>
    <property type="molecule type" value="Genomic_DNA"/>
</dbReference>
<sequence length="161" mass="18681">MLALLTRLQFLHVKHFFYDIKVNQDRRSEWTRRGQEGWRGEEGASQRQASLNYDCDMTISKGDKHNFPGVLQLPFLAQSRTGQFKYDSFYCQYCLTALLFCEIPPLNLEVVQPKMRMWFPTGPKPPELQFRPSLPELGESLHVTTRDATVADLDDSTHLTK</sequence>
<evidence type="ECO:0000313" key="2">
    <source>
        <dbReference type="Proteomes" id="UP001283361"/>
    </source>
</evidence>
<dbReference type="Proteomes" id="UP001283361">
    <property type="component" value="Unassembled WGS sequence"/>
</dbReference>
<reference evidence="1" key="1">
    <citation type="journal article" date="2023" name="G3 (Bethesda)">
        <title>A reference genome for the long-term kleptoplast-retaining sea slug Elysia crispata morphotype clarki.</title>
        <authorList>
            <person name="Eastman K.E."/>
            <person name="Pendleton A.L."/>
            <person name="Shaikh M.A."/>
            <person name="Suttiyut T."/>
            <person name="Ogas R."/>
            <person name="Tomko P."/>
            <person name="Gavelis G."/>
            <person name="Widhalm J.R."/>
            <person name="Wisecaver J.H."/>
        </authorList>
    </citation>
    <scope>NUCLEOTIDE SEQUENCE</scope>
    <source>
        <strain evidence="1">ECLA1</strain>
    </source>
</reference>